<comment type="similarity">
    <text evidence="2">Belongs to the metallo-dependent hydrolases superfamily. Adenosine and AMP deaminases family.</text>
</comment>
<comment type="cofactor">
    <cofactor evidence="1">
        <name>Zn(2+)</name>
        <dbReference type="ChEBI" id="CHEBI:29105"/>
    </cofactor>
</comment>
<sequence length="335" mass="37137">MEFSFPKVELHLHLDGSLVLTDAWKMAIQQGLVREEDGFQSFCRKMQVPQSCRSLTEYLKCFELADAMLQTADALERAAEQLLIQLSGRGVAYAELRFAPQLHGEKGLTQEQAVQAVLCGVHRAERETDIRAGVLLCAMVTTGQPDVDRQNERTFYLAAEYRKEGVAGVDLAGAETARPMEDFRGLFRIARDLDLPFTIHAGEAGGPENVRTAVEFGARRIGHGCSAIRSPAVMDLLKREQITLEMCPTSNLQTGAVPSLQEHPIRRFAEYGIPVTVNTDDSTCSGTTLDIEYEKVMQLGFTQKDLVRMNCNAAKAAFLPEKEKAALLARLKAWM</sequence>
<keyword evidence="6" id="KW-0862">Zinc</keyword>
<dbReference type="KEGG" id="caml:H6X83_03205"/>
<evidence type="ECO:0000256" key="6">
    <source>
        <dbReference type="ARBA" id="ARBA00022833"/>
    </source>
</evidence>
<dbReference type="GO" id="GO:0046103">
    <property type="term" value="P:inosine biosynthetic process"/>
    <property type="evidence" value="ECO:0007669"/>
    <property type="project" value="TreeGrafter"/>
</dbReference>
<name>A0A7G9WJ08_9FIRM</name>
<dbReference type="Proteomes" id="UP000516046">
    <property type="component" value="Chromosome"/>
</dbReference>
<keyword evidence="5 8" id="KW-0378">Hydrolase</keyword>
<dbReference type="GO" id="GO:0004000">
    <property type="term" value="F:adenosine deaminase activity"/>
    <property type="evidence" value="ECO:0007669"/>
    <property type="project" value="UniProtKB-ARBA"/>
</dbReference>
<dbReference type="PANTHER" id="PTHR11409:SF43">
    <property type="entry name" value="ADENOSINE DEAMINASE"/>
    <property type="match status" value="1"/>
</dbReference>
<dbReference type="Gene3D" id="3.20.20.140">
    <property type="entry name" value="Metal-dependent hydrolases"/>
    <property type="match status" value="1"/>
</dbReference>
<dbReference type="SUPFAM" id="SSF51556">
    <property type="entry name" value="Metallo-dependent hydrolases"/>
    <property type="match status" value="1"/>
</dbReference>
<evidence type="ECO:0000256" key="3">
    <source>
        <dbReference type="ARBA" id="ARBA00012784"/>
    </source>
</evidence>
<evidence type="ECO:0000256" key="5">
    <source>
        <dbReference type="ARBA" id="ARBA00022801"/>
    </source>
</evidence>
<evidence type="ECO:0000256" key="4">
    <source>
        <dbReference type="ARBA" id="ARBA00022723"/>
    </source>
</evidence>
<reference evidence="8 9" key="1">
    <citation type="submission" date="2020-08" db="EMBL/GenBank/DDBJ databases">
        <authorList>
            <person name="Ren C."/>
            <person name="Gu Y."/>
            <person name="Xu Y."/>
        </authorList>
    </citation>
    <scope>NUCLEOTIDE SEQUENCE [LARGE SCALE GENOMIC DNA]</scope>
    <source>
        <strain evidence="8 9">LBM18003</strain>
    </source>
</reference>
<dbReference type="AlphaFoldDB" id="A0A7G9WJ08"/>
<dbReference type="GO" id="GO:0006154">
    <property type="term" value="P:adenosine catabolic process"/>
    <property type="evidence" value="ECO:0007669"/>
    <property type="project" value="TreeGrafter"/>
</dbReference>
<accession>A0A7G9WJ08</accession>
<gene>
    <name evidence="8" type="primary">add</name>
    <name evidence="8" type="ORF">H6X83_03205</name>
</gene>
<evidence type="ECO:0000313" key="9">
    <source>
        <dbReference type="Proteomes" id="UP000516046"/>
    </source>
</evidence>
<keyword evidence="4" id="KW-0479">Metal-binding</keyword>
<dbReference type="EMBL" id="CP060696">
    <property type="protein sequence ID" value="QNO18670.1"/>
    <property type="molecule type" value="Genomic_DNA"/>
</dbReference>
<dbReference type="GO" id="GO:0046872">
    <property type="term" value="F:metal ion binding"/>
    <property type="evidence" value="ECO:0007669"/>
    <property type="project" value="UniProtKB-KW"/>
</dbReference>
<dbReference type="Pfam" id="PF00962">
    <property type="entry name" value="A_deaminase"/>
    <property type="match status" value="1"/>
</dbReference>
<dbReference type="PANTHER" id="PTHR11409">
    <property type="entry name" value="ADENOSINE DEAMINASE"/>
    <property type="match status" value="1"/>
</dbReference>
<protein>
    <recommendedName>
        <fullName evidence="3">adenosine deaminase</fullName>
        <ecNumber evidence="3">3.5.4.4</ecNumber>
    </recommendedName>
</protein>
<dbReference type="EC" id="3.5.4.4" evidence="3"/>
<feature type="domain" description="Adenosine deaminase" evidence="7">
    <location>
        <begin position="6"/>
        <end position="333"/>
    </location>
</feature>
<dbReference type="InterPro" id="IPR006330">
    <property type="entry name" value="Ado/ade_deaminase"/>
</dbReference>
<evidence type="ECO:0000256" key="1">
    <source>
        <dbReference type="ARBA" id="ARBA00001947"/>
    </source>
</evidence>
<dbReference type="RefSeq" id="WP_212507736.1">
    <property type="nucleotide sequence ID" value="NZ_CP060696.1"/>
</dbReference>
<dbReference type="InterPro" id="IPR032466">
    <property type="entry name" value="Metal_Hydrolase"/>
</dbReference>
<dbReference type="NCBIfam" id="TIGR01430">
    <property type="entry name" value="aden_deam"/>
    <property type="match status" value="1"/>
</dbReference>
<evidence type="ECO:0000256" key="2">
    <source>
        <dbReference type="ARBA" id="ARBA00006676"/>
    </source>
</evidence>
<evidence type="ECO:0000259" key="7">
    <source>
        <dbReference type="Pfam" id="PF00962"/>
    </source>
</evidence>
<organism evidence="8 9">
    <name type="scientific">Caproicibacterium amylolyticum</name>
    <dbReference type="NCBI Taxonomy" id="2766537"/>
    <lineage>
        <taxon>Bacteria</taxon>
        <taxon>Bacillati</taxon>
        <taxon>Bacillota</taxon>
        <taxon>Clostridia</taxon>
        <taxon>Eubacteriales</taxon>
        <taxon>Oscillospiraceae</taxon>
        <taxon>Caproicibacterium</taxon>
    </lineage>
</organism>
<dbReference type="InterPro" id="IPR001365">
    <property type="entry name" value="A_deaminase_dom"/>
</dbReference>
<proteinExistence type="inferred from homology"/>
<evidence type="ECO:0000313" key="8">
    <source>
        <dbReference type="EMBL" id="QNO18670.1"/>
    </source>
</evidence>
<keyword evidence="9" id="KW-1185">Reference proteome</keyword>
<dbReference type="GO" id="GO:0043103">
    <property type="term" value="P:hypoxanthine salvage"/>
    <property type="evidence" value="ECO:0007669"/>
    <property type="project" value="TreeGrafter"/>
</dbReference>
<dbReference type="GO" id="GO:0005829">
    <property type="term" value="C:cytosol"/>
    <property type="evidence" value="ECO:0007669"/>
    <property type="project" value="TreeGrafter"/>
</dbReference>